<dbReference type="InterPro" id="IPR018361">
    <property type="entry name" value="Caveolin_CS"/>
</dbReference>
<dbReference type="PROSITE" id="PS01210">
    <property type="entry name" value="CAVEOLIN"/>
    <property type="match status" value="1"/>
</dbReference>
<dbReference type="PANTHER" id="PTHR10844:SF19">
    <property type="entry name" value="CAVEOLIN-2"/>
    <property type="match status" value="1"/>
</dbReference>
<keyword evidence="3 6" id="KW-1003">Cell membrane</keyword>
<comment type="subcellular location">
    <subcellularLocation>
        <location evidence="1 6">Cell membrane</location>
        <topology evidence="1 6">Peripheral membrane protein</topology>
    </subcellularLocation>
    <subcellularLocation>
        <location evidence="6">Golgi apparatus membrane</location>
        <topology evidence="6">Peripheral membrane protein</topology>
    </subcellularLocation>
    <subcellularLocation>
        <location evidence="6">Membrane</location>
        <location evidence="6">Caveola</location>
        <topology evidence="6">Peripheral membrane protein</topology>
    </subcellularLocation>
</comment>
<organism evidence="7 8">
    <name type="scientific">Mya arenaria</name>
    <name type="common">Soft-shell clam</name>
    <dbReference type="NCBI Taxonomy" id="6604"/>
    <lineage>
        <taxon>Eukaryota</taxon>
        <taxon>Metazoa</taxon>
        <taxon>Spiralia</taxon>
        <taxon>Lophotrochozoa</taxon>
        <taxon>Mollusca</taxon>
        <taxon>Bivalvia</taxon>
        <taxon>Autobranchia</taxon>
        <taxon>Heteroconchia</taxon>
        <taxon>Euheterodonta</taxon>
        <taxon>Imparidentia</taxon>
        <taxon>Neoheterodontei</taxon>
        <taxon>Myida</taxon>
        <taxon>Myoidea</taxon>
        <taxon>Myidae</taxon>
        <taxon>Mya</taxon>
    </lineage>
</organism>
<dbReference type="EMBL" id="CP111025">
    <property type="protein sequence ID" value="WAR26857.1"/>
    <property type="molecule type" value="Genomic_DNA"/>
</dbReference>
<protein>
    <recommendedName>
        <fullName evidence="6">Caveolin</fullName>
    </recommendedName>
</protein>
<dbReference type="Proteomes" id="UP001164746">
    <property type="component" value="Chromosome 14"/>
</dbReference>
<dbReference type="InterPro" id="IPR001612">
    <property type="entry name" value="Caveolin"/>
</dbReference>
<evidence type="ECO:0000256" key="6">
    <source>
        <dbReference type="RuleBase" id="RU000680"/>
    </source>
</evidence>
<evidence type="ECO:0000256" key="1">
    <source>
        <dbReference type="ARBA" id="ARBA00004202"/>
    </source>
</evidence>
<gene>
    <name evidence="7" type="ORF">MAR_012561</name>
</gene>
<comment type="function">
    <text evidence="6">May act as a scaffolding protein within caveolar membranes. Interacts directly with G-protein alpha subunits and can functionally regulate their activity.</text>
</comment>
<evidence type="ECO:0000256" key="4">
    <source>
        <dbReference type="ARBA" id="ARBA00023034"/>
    </source>
</evidence>
<keyword evidence="5 6" id="KW-0472">Membrane</keyword>
<dbReference type="Pfam" id="PF01146">
    <property type="entry name" value="Caveolin"/>
    <property type="match status" value="1"/>
</dbReference>
<accession>A0ABY7FXE1</accession>
<dbReference type="PANTHER" id="PTHR10844">
    <property type="entry name" value="CAVEOLIN"/>
    <property type="match status" value="1"/>
</dbReference>
<evidence type="ECO:0000256" key="5">
    <source>
        <dbReference type="ARBA" id="ARBA00023136"/>
    </source>
</evidence>
<keyword evidence="4 6" id="KW-0333">Golgi apparatus</keyword>
<evidence type="ECO:0000256" key="2">
    <source>
        <dbReference type="ARBA" id="ARBA00010988"/>
    </source>
</evidence>
<sequence length="134" mass="14932">MPVDLNDRDPNDINSIIKVRFEDVIAEPEGVRTIKEVWALTFDCFECCQSCIYKLLTLFCGLCIAIGWGCEFGIVAFNQAWQCTPSLRCLSIQLGCLQKCLVITLNCVAGPYCELTGNCMARLKQDDDGPLKGR</sequence>
<name>A0ABY7FXE1_MYAAR</name>
<evidence type="ECO:0000313" key="7">
    <source>
        <dbReference type="EMBL" id="WAR26857.1"/>
    </source>
</evidence>
<evidence type="ECO:0000256" key="3">
    <source>
        <dbReference type="ARBA" id="ARBA00022475"/>
    </source>
</evidence>
<evidence type="ECO:0000313" key="8">
    <source>
        <dbReference type="Proteomes" id="UP001164746"/>
    </source>
</evidence>
<proteinExistence type="inferred from homology"/>
<keyword evidence="8" id="KW-1185">Reference proteome</keyword>
<comment type="similarity">
    <text evidence="2 6">Belongs to the caveolin family.</text>
</comment>
<reference evidence="7" key="1">
    <citation type="submission" date="2022-11" db="EMBL/GenBank/DDBJ databases">
        <title>Centuries of genome instability and evolution in soft-shell clam transmissible cancer (bioRxiv).</title>
        <authorList>
            <person name="Hart S.F.M."/>
            <person name="Yonemitsu M.A."/>
            <person name="Giersch R.M."/>
            <person name="Beal B.F."/>
            <person name="Arriagada G."/>
            <person name="Davis B.W."/>
            <person name="Ostrander E.A."/>
            <person name="Goff S.P."/>
            <person name="Metzger M.J."/>
        </authorList>
    </citation>
    <scope>NUCLEOTIDE SEQUENCE</scope>
    <source>
        <strain evidence="7">MELC-2E11</strain>
        <tissue evidence="7">Siphon/mantle</tissue>
    </source>
</reference>